<gene>
    <name evidence="2" type="ORF">H8Z76_03090</name>
</gene>
<dbReference type="Proteomes" id="UP000621540">
    <property type="component" value="Unassembled WGS sequence"/>
</dbReference>
<dbReference type="Pfam" id="PF13884">
    <property type="entry name" value="Peptidase_S74"/>
    <property type="match status" value="1"/>
</dbReference>
<keyword evidence="3" id="KW-1185">Reference proteome</keyword>
<dbReference type="RefSeq" id="WP_186981651.1">
    <property type="nucleotide sequence ID" value="NZ_JACOQH010000002.1"/>
</dbReference>
<dbReference type="Pfam" id="PF12571">
    <property type="entry name" value="Phage_tail_fib"/>
    <property type="match status" value="1"/>
</dbReference>
<name>A0ABR7I8D0_9FIRM</name>
<dbReference type="EMBL" id="JACOQH010000002">
    <property type="protein sequence ID" value="MBC5753019.1"/>
    <property type="molecule type" value="Genomic_DNA"/>
</dbReference>
<reference evidence="2 3" key="1">
    <citation type="submission" date="2020-08" db="EMBL/GenBank/DDBJ databases">
        <title>Genome public.</title>
        <authorList>
            <person name="Liu C."/>
            <person name="Sun Q."/>
        </authorList>
    </citation>
    <scope>NUCLEOTIDE SEQUENCE [LARGE SCALE GENOMIC DNA]</scope>
    <source>
        <strain evidence="2 3">BX0805</strain>
    </source>
</reference>
<dbReference type="InterPro" id="IPR030392">
    <property type="entry name" value="S74_ICA"/>
</dbReference>
<proteinExistence type="predicted"/>
<dbReference type="InterPro" id="IPR022225">
    <property type="entry name" value="Phage_tail_fibre_N"/>
</dbReference>
<evidence type="ECO:0000259" key="1">
    <source>
        <dbReference type="PROSITE" id="PS51688"/>
    </source>
</evidence>
<accession>A0ABR7I8D0</accession>
<dbReference type="PROSITE" id="PS51688">
    <property type="entry name" value="ICA"/>
    <property type="match status" value="1"/>
</dbReference>
<evidence type="ECO:0000313" key="3">
    <source>
        <dbReference type="Proteomes" id="UP000621540"/>
    </source>
</evidence>
<comment type="caution">
    <text evidence="2">The sequence shown here is derived from an EMBL/GenBank/DDBJ whole genome shotgun (WGS) entry which is preliminary data.</text>
</comment>
<organism evidence="2 3">
    <name type="scientific">Roseburia yibonii</name>
    <dbReference type="NCBI Taxonomy" id="2763063"/>
    <lineage>
        <taxon>Bacteria</taxon>
        <taxon>Bacillati</taxon>
        <taxon>Bacillota</taxon>
        <taxon>Clostridia</taxon>
        <taxon>Lachnospirales</taxon>
        <taxon>Lachnospiraceae</taxon>
        <taxon>Roseburia</taxon>
    </lineage>
</organism>
<evidence type="ECO:0000313" key="2">
    <source>
        <dbReference type="EMBL" id="MBC5753019.1"/>
    </source>
</evidence>
<feature type="domain" description="Peptidase S74" evidence="1">
    <location>
        <begin position="345"/>
        <end position="454"/>
    </location>
</feature>
<protein>
    <submittedName>
        <fullName evidence="2">Phage tail protein</fullName>
    </submittedName>
</protein>
<sequence length="454" mass="49989">MAEFKKSVITTAGLAMLADAMLTDTAITFTQIAVGAGEYTGEELTAIVALKDPKQVFDVTKVSVIDDNNLKIQSRINNDETLVGYYIREIGIYGKLADGEEKLVAITIAEKADYFPDHDTAPVTLIYENYLQIQNCDKILFQYTFPSGVYATQEDMEALDKKFSAPTYEEVKDLEELTSGEKYTTAWGKLKKAVKALIDHIGDKKNPHGVTKAQVGLGKCDNTADKDKSVKSATSAGNADTVDGKHFADIQTDAQARADKCLKLTGGTVTGNVIVNADLSTSGNHGIYWFRLIKSNDELHLKSSGNTKNVNVFGRLLNVVNAEATSNMDVQCLNVHYGGSLVHDSYRGAKENISRTLDERIRKILEVPIESFDYRPGFGNDKKDVVGVIVDEIEKIIPEAVEIPEDWNEEEFNELLGDMGNKTLPGVNATAFVPYLIGMVQILNREIEELKGRK</sequence>